<name>A0A0N0DWK3_LEPPY</name>
<reference evidence="2 3" key="1">
    <citation type="submission" date="2015-07" db="EMBL/GenBank/DDBJ databases">
        <title>High-quality genome of monoxenous trypanosomatid Leptomonas pyrrhocoris.</title>
        <authorList>
            <person name="Flegontov P."/>
            <person name="Butenko A."/>
            <person name="Firsov S."/>
            <person name="Vlcek C."/>
            <person name="Logacheva M.D."/>
            <person name="Field M."/>
            <person name="Filatov D."/>
            <person name="Flegontova O."/>
            <person name="Gerasimov E."/>
            <person name="Jackson A.P."/>
            <person name="Kelly S."/>
            <person name="Opperdoes F."/>
            <person name="O'Reilly A."/>
            <person name="Votypka J."/>
            <person name="Yurchenko V."/>
            <person name="Lukes J."/>
        </authorList>
    </citation>
    <scope>NUCLEOTIDE SEQUENCE [LARGE SCALE GENOMIC DNA]</scope>
    <source>
        <strain evidence="2">H10</strain>
    </source>
</reference>
<evidence type="ECO:0000313" key="3">
    <source>
        <dbReference type="Proteomes" id="UP000037923"/>
    </source>
</evidence>
<evidence type="ECO:0000256" key="1">
    <source>
        <dbReference type="SAM" id="MobiDB-lite"/>
    </source>
</evidence>
<accession>A0A0N0DWK3</accession>
<evidence type="ECO:0000313" key="2">
    <source>
        <dbReference type="EMBL" id="KPA81704.1"/>
    </source>
</evidence>
<dbReference type="EMBL" id="LGTL01000006">
    <property type="protein sequence ID" value="KPA81702.1"/>
    <property type="molecule type" value="Genomic_DNA"/>
</dbReference>
<feature type="compositionally biased region" description="Polar residues" evidence="1">
    <location>
        <begin position="1"/>
        <end position="12"/>
    </location>
</feature>
<organism evidence="2 3">
    <name type="scientific">Leptomonas pyrrhocoris</name>
    <name type="common">Firebug parasite</name>
    <dbReference type="NCBI Taxonomy" id="157538"/>
    <lineage>
        <taxon>Eukaryota</taxon>
        <taxon>Discoba</taxon>
        <taxon>Euglenozoa</taxon>
        <taxon>Kinetoplastea</taxon>
        <taxon>Metakinetoplastina</taxon>
        <taxon>Trypanosomatida</taxon>
        <taxon>Trypanosomatidae</taxon>
        <taxon>Leishmaniinae</taxon>
        <taxon>Leptomonas</taxon>
    </lineage>
</organism>
<feature type="region of interest" description="Disordered" evidence="1">
    <location>
        <begin position="455"/>
        <end position="484"/>
    </location>
</feature>
<dbReference type="OrthoDB" id="252101at2759"/>
<feature type="compositionally biased region" description="Basic and acidic residues" evidence="1">
    <location>
        <begin position="311"/>
        <end position="323"/>
    </location>
</feature>
<dbReference type="RefSeq" id="XP_015660141.1">
    <property type="nucleotide sequence ID" value="XM_015801521.1"/>
</dbReference>
<keyword evidence="3" id="KW-1185">Reference proteome</keyword>
<protein>
    <submittedName>
        <fullName evidence="2">Uncharacterized protein</fullName>
    </submittedName>
</protein>
<comment type="caution">
    <text evidence="2">The sequence shown here is derived from an EMBL/GenBank/DDBJ whole genome shotgun (WGS) entry which is preliminary data.</text>
</comment>
<dbReference type="AlphaFoldDB" id="A0A0N0DWK3"/>
<dbReference type="EMBL" id="LGTL01000006">
    <property type="protein sequence ID" value="KPA81703.1"/>
    <property type="molecule type" value="Genomic_DNA"/>
</dbReference>
<dbReference type="VEuPathDB" id="TriTrypDB:LpyrH10_06_3750"/>
<sequence>MSSDTPNLQKPSGSKRVSGDEPVFIRSLVASPPLHEGPATAVVEEPAEASTAPDARSGAWDAHLAQLLHSMYLVSFTEKAQLGAMYSRNGAAAAQPAVKAGSSAADATSQVTNSIDSSFSASAAPANVEIPMCSHSITVDERWLNAVTRHCHFTVTLDDVARVAMVFPELLRVRWTMEEQNWSTTAAPYFDELLEHPAGARSNVSATTQCDNSQLGTAATIPLGGKLIARVYLCQNRVVSVEEAAEQLTRTLRLKGSVAAQRAWKALVNHHTGYAAYVDGPGRSPRVSKTSTNDATLTTDSLQSSASLSQREARKRNEKDAQRNDSTLDDEALCGTISAELRASLSAPKLRALLRQMRKDATHVEEAEQHLIAQRQLQERMLNAYEHVRALYGPKDTRGRSALTLVAAMQQESRFEDTLDSTALLSSLLAIPASGLSATMLCEGRVVVEPVTRQAQPTAMKGVPQGGKRKRAEEDEATRNVDNSPVAVRVMEPSLEPATDLRGLTDAQLELVLVRLDRTKGSVRGVMQAVAREKG</sequence>
<feature type="compositionally biased region" description="Polar residues" evidence="1">
    <location>
        <begin position="287"/>
        <end position="310"/>
    </location>
</feature>
<feature type="region of interest" description="Disordered" evidence="1">
    <location>
        <begin position="278"/>
        <end position="327"/>
    </location>
</feature>
<gene>
    <name evidence="2" type="ORF">ABB37_04005</name>
</gene>
<dbReference type="Proteomes" id="UP000037923">
    <property type="component" value="Unassembled WGS sequence"/>
</dbReference>
<dbReference type="EMBL" id="LGTL01000006">
    <property type="protein sequence ID" value="KPA81704.1"/>
    <property type="molecule type" value="Genomic_DNA"/>
</dbReference>
<dbReference type="RefSeq" id="XP_015660142.1">
    <property type="nucleotide sequence ID" value="XM_015801522.1"/>
</dbReference>
<proteinExistence type="predicted"/>
<feature type="region of interest" description="Disordered" evidence="1">
    <location>
        <begin position="1"/>
        <end position="22"/>
    </location>
</feature>
<dbReference type="OMA" id="IDDRWLD"/>
<dbReference type="GeneID" id="26904296"/>
<dbReference type="RefSeq" id="XP_015660143.1">
    <property type="nucleotide sequence ID" value="XM_015801523.1"/>
</dbReference>